<keyword evidence="2" id="KW-0812">Transmembrane</keyword>
<dbReference type="GO" id="GO:0030133">
    <property type="term" value="C:transport vesicle"/>
    <property type="evidence" value="ECO:0007669"/>
    <property type="project" value="TreeGrafter"/>
</dbReference>
<dbReference type="GO" id="GO:0005886">
    <property type="term" value="C:plasma membrane"/>
    <property type="evidence" value="ECO:0007669"/>
    <property type="project" value="TreeGrafter"/>
</dbReference>
<dbReference type="GO" id="GO:0042998">
    <property type="term" value="P:positive regulation of Golgi to plasma membrane protein transport"/>
    <property type="evidence" value="ECO:0007669"/>
    <property type="project" value="InterPro"/>
</dbReference>
<dbReference type="Ensembl" id="ENSXCOT00000016398.1">
    <property type="protein sequence ID" value="ENSXCOP00000016192.1"/>
    <property type="gene ID" value="ENSXCOG00000012240.1"/>
</dbReference>
<dbReference type="PANTHER" id="PTHR28581">
    <property type="entry name" value="CONSORTIN"/>
    <property type="match status" value="1"/>
</dbReference>
<evidence type="ECO:0000256" key="1">
    <source>
        <dbReference type="SAM" id="MobiDB-lite"/>
    </source>
</evidence>
<keyword evidence="5" id="KW-1185">Reference proteome</keyword>
<sequence>MQEDSESCLSEEALPSQEADLEQQEQYPEEREEEEDYDFIRRAPSLDEMAKLITVEEVTMSPAAGLVSILKKQSVYVDSLTTSADPEPTQEKPTAKRRVRFKVSDDTYDHEVGGGDSCLLLFLLCLVTVVISVGGTALYCALGDAQSSVCQDFSRNADFYFGQIRRGINRLQHWYSSGL</sequence>
<dbReference type="PANTHER" id="PTHR28581:SF1">
    <property type="entry name" value="CONSORTIN"/>
    <property type="match status" value="1"/>
</dbReference>
<dbReference type="InterPro" id="IPR042318">
    <property type="entry name" value="Consortin"/>
</dbReference>
<dbReference type="GO" id="GO:0005802">
    <property type="term" value="C:trans-Golgi network"/>
    <property type="evidence" value="ECO:0007669"/>
    <property type="project" value="InterPro"/>
</dbReference>
<feature type="transmembrane region" description="Helical" evidence="2">
    <location>
        <begin position="119"/>
        <end position="142"/>
    </location>
</feature>
<evidence type="ECO:0000256" key="2">
    <source>
        <dbReference type="SAM" id="Phobius"/>
    </source>
</evidence>
<dbReference type="InterPro" id="IPR028129">
    <property type="entry name" value="Consortin_C"/>
</dbReference>
<dbReference type="STRING" id="32473.ENSXCOP00000016192"/>
<dbReference type="GO" id="GO:0071253">
    <property type="term" value="F:connexin binding"/>
    <property type="evidence" value="ECO:0007669"/>
    <property type="project" value="InterPro"/>
</dbReference>
<accession>A0A3B5LYF1</accession>
<feature type="domain" description="Consortin C-terminal" evidence="3">
    <location>
        <begin position="60"/>
        <end position="175"/>
    </location>
</feature>
<reference evidence="4" key="2">
    <citation type="submission" date="2025-09" db="UniProtKB">
        <authorList>
            <consortium name="Ensembl"/>
        </authorList>
    </citation>
    <scope>IDENTIFICATION</scope>
</reference>
<dbReference type="AlphaFoldDB" id="A0A3B5LYF1"/>
<name>A0A3B5LYF1_9TELE</name>
<evidence type="ECO:0000313" key="4">
    <source>
        <dbReference type="Ensembl" id="ENSXCOP00000016192.1"/>
    </source>
</evidence>
<evidence type="ECO:0000313" key="5">
    <source>
        <dbReference type="Proteomes" id="UP000261380"/>
    </source>
</evidence>
<feature type="region of interest" description="Disordered" evidence="1">
    <location>
        <begin position="1"/>
        <end position="38"/>
    </location>
</feature>
<dbReference type="Pfam" id="PF15281">
    <property type="entry name" value="Consortin_C"/>
    <property type="match status" value="1"/>
</dbReference>
<organism evidence="4 5">
    <name type="scientific">Xiphophorus couchianus</name>
    <name type="common">Monterrey platyfish</name>
    <dbReference type="NCBI Taxonomy" id="32473"/>
    <lineage>
        <taxon>Eukaryota</taxon>
        <taxon>Metazoa</taxon>
        <taxon>Chordata</taxon>
        <taxon>Craniata</taxon>
        <taxon>Vertebrata</taxon>
        <taxon>Euteleostomi</taxon>
        <taxon>Actinopterygii</taxon>
        <taxon>Neopterygii</taxon>
        <taxon>Teleostei</taxon>
        <taxon>Neoteleostei</taxon>
        <taxon>Acanthomorphata</taxon>
        <taxon>Ovalentaria</taxon>
        <taxon>Atherinomorphae</taxon>
        <taxon>Cyprinodontiformes</taxon>
        <taxon>Poeciliidae</taxon>
        <taxon>Poeciliinae</taxon>
        <taxon>Xiphophorus</taxon>
    </lineage>
</organism>
<evidence type="ECO:0000259" key="3">
    <source>
        <dbReference type="Pfam" id="PF15281"/>
    </source>
</evidence>
<keyword evidence="2" id="KW-1133">Transmembrane helix</keyword>
<reference evidence="4" key="1">
    <citation type="submission" date="2025-08" db="UniProtKB">
        <authorList>
            <consortium name="Ensembl"/>
        </authorList>
    </citation>
    <scope>IDENTIFICATION</scope>
</reference>
<dbReference type="GeneTree" id="ENSGT01030000235230"/>
<dbReference type="Proteomes" id="UP000261380">
    <property type="component" value="Unplaced"/>
</dbReference>
<proteinExistence type="predicted"/>
<keyword evidence="2" id="KW-0472">Membrane</keyword>
<protein>
    <recommendedName>
        <fullName evidence="3">Consortin C-terminal domain-containing protein</fullName>
    </recommendedName>
</protein>